<dbReference type="Proteomes" id="UP001454036">
    <property type="component" value="Unassembled WGS sequence"/>
</dbReference>
<accession>A0AAV3QKN2</accession>
<dbReference type="AlphaFoldDB" id="A0AAV3QKN2"/>
<keyword evidence="3" id="KW-1185">Reference proteome</keyword>
<organism evidence="2 3">
    <name type="scientific">Lithospermum erythrorhizon</name>
    <name type="common">Purple gromwell</name>
    <name type="synonym">Lithospermum officinale var. erythrorhizon</name>
    <dbReference type="NCBI Taxonomy" id="34254"/>
    <lineage>
        <taxon>Eukaryota</taxon>
        <taxon>Viridiplantae</taxon>
        <taxon>Streptophyta</taxon>
        <taxon>Embryophyta</taxon>
        <taxon>Tracheophyta</taxon>
        <taxon>Spermatophyta</taxon>
        <taxon>Magnoliopsida</taxon>
        <taxon>eudicotyledons</taxon>
        <taxon>Gunneridae</taxon>
        <taxon>Pentapetalae</taxon>
        <taxon>asterids</taxon>
        <taxon>lamiids</taxon>
        <taxon>Boraginales</taxon>
        <taxon>Boraginaceae</taxon>
        <taxon>Boraginoideae</taxon>
        <taxon>Lithospermeae</taxon>
        <taxon>Lithospermum</taxon>
    </lineage>
</organism>
<evidence type="ECO:0000313" key="2">
    <source>
        <dbReference type="EMBL" id="GAA0163265.1"/>
    </source>
</evidence>
<name>A0AAV3QKN2_LITER</name>
<evidence type="ECO:0000313" key="3">
    <source>
        <dbReference type="Proteomes" id="UP001454036"/>
    </source>
</evidence>
<proteinExistence type="predicted"/>
<evidence type="ECO:0000256" key="1">
    <source>
        <dbReference type="SAM" id="MobiDB-lite"/>
    </source>
</evidence>
<reference evidence="2 3" key="1">
    <citation type="submission" date="2024-01" db="EMBL/GenBank/DDBJ databases">
        <title>The complete chloroplast genome sequence of Lithospermum erythrorhizon: insights into the phylogenetic relationship among Boraginaceae species and the maternal lineages of purple gromwells.</title>
        <authorList>
            <person name="Okada T."/>
            <person name="Watanabe K."/>
        </authorList>
    </citation>
    <scope>NUCLEOTIDE SEQUENCE [LARGE SCALE GENOMIC DNA]</scope>
</reference>
<comment type="caution">
    <text evidence="2">The sequence shown here is derived from an EMBL/GenBank/DDBJ whole genome shotgun (WGS) entry which is preliminary data.</text>
</comment>
<sequence length="80" mass="9043">MVIKGRQQVQAQATPAPPLNHLHNHHIRRLSLSLPPRDDTTREIHFDHYQSSHPSPGSPPWGFSVSYPAPKIRAPPQFIP</sequence>
<gene>
    <name evidence="2" type="ORF">LIER_19173</name>
</gene>
<protein>
    <submittedName>
        <fullName evidence="2">Uncharacterized protein</fullName>
    </submittedName>
</protein>
<feature type="region of interest" description="Disordered" evidence="1">
    <location>
        <begin position="1"/>
        <end position="21"/>
    </location>
</feature>
<dbReference type="EMBL" id="BAABME010004701">
    <property type="protein sequence ID" value="GAA0163265.1"/>
    <property type="molecule type" value="Genomic_DNA"/>
</dbReference>